<keyword evidence="2" id="KW-1185">Reference proteome</keyword>
<gene>
    <name evidence="1" type="ORF">HJG59_009960</name>
</gene>
<proteinExistence type="predicted"/>
<organism evidence="1 2">
    <name type="scientific">Molossus molossus</name>
    <name type="common">Pallas' mastiff bat</name>
    <name type="synonym">Vespertilio molossus</name>
    <dbReference type="NCBI Taxonomy" id="27622"/>
    <lineage>
        <taxon>Eukaryota</taxon>
        <taxon>Metazoa</taxon>
        <taxon>Chordata</taxon>
        <taxon>Craniata</taxon>
        <taxon>Vertebrata</taxon>
        <taxon>Euteleostomi</taxon>
        <taxon>Mammalia</taxon>
        <taxon>Eutheria</taxon>
        <taxon>Laurasiatheria</taxon>
        <taxon>Chiroptera</taxon>
        <taxon>Yangochiroptera</taxon>
        <taxon>Molossidae</taxon>
        <taxon>Molossus</taxon>
    </lineage>
</organism>
<comment type="caution">
    <text evidence="1">The sequence shown here is derived from an EMBL/GenBank/DDBJ whole genome shotgun (WGS) entry which is preliminary data.</text>
</comment>
<evidence type="ECO:0000313" key="2">
    <source>
        <dbReference type="Proteomes" id="UP000550707"/>
    </source>
</evidence>
<dbReference type="EMBL" id="JACASF010000021">
    <property type="protein sequence ID" value="KAF6407333.1"/>
    <property type="molecule type" value="Genomic_DNA"/>
</dbReference>
<name>A0A7J8C907_MOLMO</name>
<protein>
    <submittedName>
        <fullName evidence="1">Uncharacterized protein</fullName>
    </submittedName>
</protein>
<dbReference type="InParanoid" id="A0A7J8C907"/>
<dbReference type="AlphaFoldDB" id="A0A7J8C907"/>
<accession>A0A7J8C907</accession>
<reference evidence="1 2" key="1">
    <citation type="journal article" date="2020" name="Nature">
        <title>Six reference-quality genomes reveal evolution of bat adaptations.</title>
        <authorList>
            <person name="Jebb D."/>
            <person name="Huang Z."/>
            <person name="Pippel M."/>
            <person name="Hughes G.M."/>
            <person name="Lavrichenko K."/>
            <person name="Devanna P."/>
            <person name="Winkler S."/>
            <person name="Jermiin L.S."/>
            <person name="Skirmuntt E.C."/>
            <person name="Katzourakis A."/>
            <person name="Burkitt-Gray L."/>
            <person name="Ray D.A."/>
            <person name="Sullivan K.A.M."/>
            <person name="Roscito J.G."/>
            <person name="Kirilenko B.M."/>
            <person name="Davalos L.M."/>
            <person name="Corthals A.P."/>
            <person name="Power M.L."/>
            <person name="Jones G."/>
            <person name="Ransome R.D."/>
            <person name="Dechmann D.K.N."/>
            <person name="Locatelli A.G."/>
            <person name="Puechmaille S.J."/>
            <person name="Fedrigo O."/>
            <person name="Jarvis E.D."/>
            <person name="Hiller M."/>
            <person name="Vernes S.C."/>
            <person name="Myers E.W."/>
            <person name="Teeling E.C."/>
        </authorList>
    </citation>
    <scope>NUCLEOTIDE SEQUENCE [LARGE SCALE GENOMIC DNA]</scope>
    <source>
        <strain evidence="1">MMolMol1</strain>
        <tissue evidence="1">Muscle</tissue>
    </source>
</reference>
<sequence length="120" mass="12824">MGFCSLFAQKSKMSARISVARESETGAEIRVGCERWPLFPDYGGSLLPLLLCSAGMTSEGPAVSSSQFCSHRHSAVTCSSFTAVRSTSDFHAPLDLELIGCLRVGKLSSENIGCCTPPCW</sequence>
<evidence type="ECO:0000313" key="1">
    <source>
        <dbReference type="EMBL" id="KAF6407333.1"/>
    </source>
</evidence>
<dbReference type="Proteomes" id="UP000550707">
    <property type="component" value="Unassembled WGS sequence"/>
</dbReference>